<accession>A0A6V7BJY4</accession>
<protein>
    <submittedName>
        <fullName evidence="2">Uncharacterized protein</fullName>
    </submittedName>
</protein>
<feature type="signal peptide" evidence="1">
    <location>
        <begin position="1"/>
        <end position="23"/>
    </location>
</feature>
<dbReference type="AlphaFoldDB" id="A0A6V7BJY4"/>
<dbReference type="EMBL" id="LR828261">
    <property type="protein sequence ID" value="CAD0302386.1"/>
    <property type="molecule type" value="Genomic_DNA"/>
</dbReference>
<reference evidence="2" key="1">
    <citation type="submission" date="2020-07" db="EMBL/GenBank/DDBJ databases">
        <authorList>
            <person name="Pothier F. J."/>
        </authorList>
    </citation>
    <scope>NUCLEOTIDE SEQUENCE</scope>
    <source>
        <strain evidence="2">CFBP 2533</strain>
    </source>
</reference>
<evidence type="ECO:0000256" key="1">
    <source>
        <dbReference type="SAM" id="SignalP"/>
    </source>
</evidence>
<name>A0A6V7BJY4_9XANT</name>
<feature type="chain" id="PRO_5036192794" evidence="1">
    <location>
        <begin position="24"/>
        <end position="119"/>
    </location>
</feature>
<dbReference type="EMBL" id="LR828261">
    <property type="protein sequence ID" value="CAD0302381.1"/>
    <property type="molecule type" value="Genomic_DNA"/>
</dbReference>
<keyword evidence="1" id="KW-0732">Signal</keyword>
<sequence length="119" mass="13027">MLTAYRWSGLLVLASLLPVSAVAGTPDGGYRQPPEPLLSVLRAPLNPSPRLDPTGKTLLLVQRTQYPPIARVAEPYLKLAGVRVEPRTHSRHDMSNGYGIRSCCRASAWWMLQAAGRPP</sequence>
<organism evidence="2">
    <name type="scientific">Xanthomonas hortorum pv. pelargonii</name>
    <dbReference type="NCBI Taxonomy" id="453602"/>
    <lineage>
        <taxon>Bacteria</taxon>
        <taxon>Pseudomonadati</taxon>
        <taxon>Pseudomonadota</taxon>
        <taxon>Gammaproteobacteria</taxon>
        <taxon>Lysobacterales</taxon>
        <taxon>Lysobacteraceae</taxon>
        <taxon>Xanthomonas</taxon>
    </lineage>
</organism>
<gene>
    <name evidence="2" type="ORF">CFBP2533_03660</name>
</gene>
<proteinExistence type="predicted"/>
<evidence type="ECO:0000313" key="2">
    <source>
        <dbReference type="EMBL" id="CAD0302381.1"/>
    </source>
</evidence>